<evidence type="ECO:0000313" key="6">
    <source>
        <dbReference type="Proteomes" id="UP000199572"/>
    </source>
</evidence>
<dbReference type="SUPFAM" id="SSF53448">
    <property type="entry name" value="Nucleotide-diphospho-sugar transferases"/>
    <property type="match status" value="1"/>
</dbReference>
<dbReference type="STRING" id="390241.SAMN04488023_11828"/>
<gene>
    <name evidence="5" type="ORF">SAMN04488023_11828</name>
</gene>
<comment type="similarity">
    <text evidence="1">Belongs to the glycosyltransferase 2 family.</text>
</comment>
<sequence length="280" mass="31785">MEIAVLITVFNRKEKTLSCLKSLFNQKLDKKITFKVFLTDDNSSDGTAEAVKHTYPEVNIFKGNGNLFWAGGMRNSWTMALNSNPDYYFLLNDDTFLKENCISSLLKYYSTNTTVPAITIGSTWDSFKNEISYGGHKLYHPKKVPCYNLFSETEFLACDMANANIMLVPKEIVQKIGILSSAYTHSIADFDYTLRAKKAGFKIMVAPGILGLCVDDHPDLQSLAKKSLKQRIAHLKSPKGLAYQEYMAFIGQHFPSHRPAAFVKIWTKTLFPTIWHKLKR</sequence>
<dbReference type="EMBL" id="FOGG01000018">
    <property type="protein sequence ID" value="SER84517.1"/>
    <property type="molecule type" value="Genomic_DNA"/>
</dbReference>
<dbReference type="PANTHER" id="PTHR43179">
    <property type="entry name" value="RHAMNOSYLTRANSFERASE WBBL"/>
    <property type="match status" value="1"/>
</dbReference>
<dbReference type="RefSeq" id="WP_090885628.1">
    <property type="nucleotide sequence ID" value="NZ_FOGG01000018.1"/>
</dbReference>
<protein>
    <submittedName>
        <fullName evidence="5">Glycosyltransferase, GT2 family</fullName>
    </submittedName>
</protein>
<proteinExistence type="inferred from homology"/>
<keyword evidence="3 5" id="KW-0808">Transferase</keyword>
<organism evidence="5 6">
    <name type="scientific">Pedobacter rhizosphaerae</name>
    <dbReference type="NCBI Taxonomy" id="390241"/>
    <lineage>
        <taxon>Bacteria</taxon>
        <taxon>Pseudomonadati</taxon>
        <taxon>Bacteroidota</taxon>
        <taxon>Sphingobacteriia</taxon>
        <taxon>Sphingobacteriales</taxon>
        <taxon>Sphingobacteriaceae</taxon>
        <taxon>Pedobacter</taxon>
    </lineage>
</organism>
<evidence type="ECO:0000313" key="5">
    <source>
        <dbReference type="EMBL" id="SER84517.1"/>
    </source>
</evidence>
<dbReference type="Proteomes" id="UP000199572">
    <property type="component" value="Unassembled WGS sequence"/>
</dbReference>
<evidence type="ECO:0000256" key="3">
    <source>
        <dbReference type="ARBA" id="ARBA00022679"/>
    </source>
</evidence>
<dbReference type="Pfam" id="PF00535">
    <property type="entry name" value="Glycos_transf_2"/>
    <property type="match status" value="1"/>
</dbReference>
<keyword evidence="2" id="KW-0328">Glycosyltransferase</keyword>
<accession>A0A1H9SHQ6</accession>
<feature type="domain" description="Glycosyltransferase 2-like" evidence="4">
    <location>
        <begin position="5"/>
        <end position="137"/>
    </location>
</feature>
<dbReference type="InterPro" id="IPR001173">
    <property type="entry name" value="Glyco_trans_2-like"/>
</dbReference>
<dbReference type="InterPro" id="IPR029044">
    <property type="entry name" value="Nucleotide-diphossugar_trans"/>
</dbReference>
<dbReference type="Gene3D" id="3.90.550.10">
    <property type="entry name" value="Spore Coat Polysaccharide Biosynthesis Protein SpsA, Chain A"/>
    <property type="match status" value="1"/>
</dbReference>
<evidence type="ECO:0000256" key="2">
    <source>
        <dbReference type="ARBA" id="ARBA00022676"/>
    </source>
</evidence>
<dbReference type="AlphaFoldDB" id="A0A1H9SHQ6"/>
<evidence type="ECO:0000259" key="4">
    <source>
        <dbReference type="Pfam" id="PF00535"/>
    </source>
</evidence>
<reference evidence="5 6" key="1">
    <citation type="submission" date="2016-10" db="EMBL/GenBank/DDBJ databases">
        <authorList>
            <person name="de Groot N.N."/>
        </authorList>
    </citation>
    <scope>NUCLEOTIDE SEQUENCE [LARGE SCALE GENOMIC DNA]</scope>
    <source>
        <strain evidence="5 6">DSM 18610</strain>
    </source>
</reference>
<dbReference type="OrthoDB" id="9771846at2"/>
<dbReference type="GO" id="GO:0016757">
    <property type="term" value="F:glycosyltransferase activity"/>
    <property type="evidence" value="ECO:0007669"/>
    <property type="project" value="UniProtKB-KW"/>
</dbReference>
<keyword evidence="6" id="KW-1185">Reference proteome</keyword>
<name>A0A1H9SHQ6_9SPHI</name>
<dbReference type="PANTHER" id="PTHR43179:SF12">
    <property type="entry name" value="GALACTOFURANOSYLTRANSFERASE GLFT2"/>
    <property type="match status" value="1"/>
</dbReference>
<evidence type="ECO:0000256" key="1">
    <source>
        <dbReference type="ARBA" id="ARBA00006739"/>
    </source>
</evidence>